<dbReference type="GO" id="GO:0016998">
    <property type="term" value="P:cell wall macromolecule catabolic process"/>
    <property type="evidence" value="ECO:0007669"/>
    <property type="project" value="InterPro"/>
</dbReference>
<evidence type="ECO:0000256" key="4">
    <source>
        <dbReference type="SAM" id="Phobius"/>
    </source>
</evidence>
<proteinExistence type="inferred from homology"/>
<evidence type="ECO:0000256" key="1">
    <source>
        <dbReference type="ARBA" id="ARBA00010646"/>
    </source>
</evidence>
<dbReference type="RefSeq" id="WP_108963044.1">
    <property type="nucleotide sequence ID" value="NZ_QEFB01000011.1"/>
</dbReference>
<evidence type="ECO:0000256" key="2">
    <source>
        <dbReference type="ARBA" id="ARBA00022801"/>
    </source>
</evidence>
<dbReference type="PANTHER" id="PTHR34135">
    <property type="entry name" value="LYSOZYME"/>
    <property type="match status" value="1"/>
</dbReference>
<dbReference type="Gene3D" id="3.20.20.80">
    <property type="entry name" value="Glycosidases"/>
    <property type="match status" value="1"/>
</dbReference>
<keyword evidence="4" id="KW-0472">Membrane</keyword>
<comment type="similarity">
    <text evidence="1">Belongs to the glycosyl hydrolase 25 family.</text>
</comment>
<dbReference type="GO" id="GO:0009253">
    <property type="term" value="P:peptidoglycan catabolic process"/>
    <property type="evidence" value="ECO:0007669"/>
    <property type="project" value="InterPro"/>
</dbReference>
<evidence type="ECO:0000313" key="6">
    <source>
        <dbReference type="Proteomes" id="UP000244962"/>
    </source>
</evidence>
<dbReference type="GO" id="GO:0016052">
    <property type="term" value="P:carbohydrate catabolic process"/>
    <property type="evidence" value="ECO:0007669"/>
    <property type="project" value="TreeGrafter"/>
</dbReference>
<gene>
    <name evidence="5" type="ORF">DF223_09960</name>
</gene>
<dbReference type="SUPFAM" id="SSF51445">
    <property type="entry name" value="(Trans)glycosidases"/>
    <property type="match status" value="1"/>
</dbReference>
<sequence>MSTESASRTTGRRRRVLFAAAAVGVIIAVVAALIAAGVIWPNRVAAAGYETRGVDVSVYQGDIDWTVLGSEDIDFAIIKSTEGSGSQDSQFAANWAGARDTDLVVGAYHFMSFESAGETQAENVINTVPAEPGTLPVTVDLEYYGDFHDNPPTRSHVKSILDPLLADLEEHYGMPPIIYATQKAYDRYLLDAYPDNPIWIRSIAKEPTLPDDRDWTFWQYSDRDRLPGYDGEEEFIDMNVFDGTVDDLRALTR</sequence>
<dbReference type="PANTHER" id="PTHR34135:SF2">
    <property type="entry name" value="LYSOZYME"/>
    <property type="match status" value="1"/>
</dbReference>
<feature type="transmembrane region" description="Helical" evidence="4">
    <location>
        <begin position="16"/>
        <end position="40"/>
    </location>
</feature>
<organism evidence="5 6">
    <name type="scientific">Mycetocola zhujimingii</name>
    <dbReference type="NCBI Taxonomy" id="2079792"/>
    <lineage>
        <taxon>Bacteria</taxon>
        <taxon>Bacillati</taxon>
        <taxon>Actinomycetota</taxon>
        <taxon>Actinomycetes</taxon>
        <taxon>Micrococcales</taxon>
        <taxon>Microbacteriaceae</taxon>
        <taxon>Mycetocola</taxon>
    </lineage>
</organism>
<dbReference type="SMART" id="SM00641">
    <property type="entry name" value="Glyco_25"/>
    <property type="match status" value="1"/>
</dbReference>
<dbReference type="InterPro" id="IPR017853">
    <property type="entry name" value="GH"/>
</dbReference>
<dbReference type="GO" id="GO:0003796">
    <property type="term" value="F:lysozyme activity"/>
    <property type="evidence" value="ECO:0007669"/>
    <property type="project" value="InterPro"/>
</dbReference>
<keyword evidence="4" id="KW-0812">Transmembrane</keyword>
<evidence type="ECO:0000256" key="3">
    <source>
        <dbReference type="ARBA" id="ARBA00023295"/>
    </source>
</evidence>
<dbReference type="Proteomes" id="UP000244962">
    <property type="component" value="Unassembled WGS sequence"/>
</dbReference>
<keyword evidence="6" id="KW-1185">Reference proteome</keyword>
<comment type="caution">
    <text evidence="5">The sequence shown here is derived from an EMBL/GenBank/DDBJ whole genome shotgun (WGS) entry which is preliminary data.</text>
</comment>
<keyword evidence="4" id="KW-1133">Transmembrane helix</keyword>
<dbReference type="AlphaFoldDB" id="A0A2U1TCG4"/>
<dbReference type="InterPro" id="IPR002053">
    <property type="entry name" value="Glyco_hydro_25"/>
</dbReference>
<accession>A0A2U1TCG4</accession>
<dbReference type="Pfam" id="PF01183">
    <property type="entry name" value="Glyco_hydro_25"/>
    <property type="match status" value="1"/>
</dbReference>
<dbReference type="PROSITE" id="PS51904">
    <property type="entry name" value="GLYCOSYL_HYDROL_F25_2"/>
    <property type="match status" value="1"/>
</dbReference>
<dbReference type="EMBL" id="QEFB01000011">
    <property type="protein sequence ID" value="PWC06587.1"/>
    <property type="molecule type" value="Genomic_DNA"/>
</dbReference>
<evidence type="ECO:0000313" key="5">
    <source>
        <dbReference type="EMBL" id="PWC06587.1"/>
    </source>
</evidence>
<dbReference type="InterPro" id="IPR018077">
    <property type="entry name" value="Glyco_hydro_fam25_subgr"/>
</dbReference>
<keyword evidence="3" id="KW-0326">Glycosidase</keyword>
<reference evidence="6" key="1">
    <citation type="submission" date="2018-04" db="EMBL/GenBank/DDBJ databases">
        <authorList>
            <person name="Liu S."/>
            <person name="Wang Z."/>
            <person name="Li J."/>
        </authorList>
    </citation>
    <scope>NUCLEOTIDE SEQUENCE [LARGE SCALE GENOMIC DNA]</scope>
    <source>
        <strain evidence="6">622</strain>
    </source>
</reference>
<keyword evidence="2" id="KW-0378">Hydrolase</keyword>
<name>A0A2U1TCG4_9MICO</name>
<protein>
    <submittedName>
        <fullName evidence="5">Lysozyme</fullName>
    </submittedName>
</protein>